<keyword evidence="1" id="KW-0472">Membrane</keyword>
<feature type="transmembrane region" description="Helical" evidence="1">
    <location>
        <begin position="222"/>
        <end position="247"/>
    </location>
</feature>
<dbReference type="Proteomes" id="UP000050360">
    <property type="component" value="Unassembled WGS sequence"/>
</dbReference>
<feature type="transmembrane region" description="Helical" evidence="1">
    <location>
        <begin position="259"/>
        <end position="281"/>
    </location>
</feature>
<dbReference type="EMBL" id="LKCM01000293">
    <property type="protein sequence ID" value="KPQ41848.1"/>
    <property type="molecule type" value="Genomic_DNA"/>
</dbReference>
<accession>A0A0P8A5L0</accession>
<comment type="caution">
    <text evidence="2">The sequence shown here is derived from an EMBL/GenBank/DDBJ whole genome shotgun (WGS) entry which is preliminary data.</text>
</comment>
<evidence type="ECO:0008006" key="4">
    <source>
        <dbReference type="Google" id="ProtNLM"/>
    </source>
</evidence>
<name>A0A0P8A5L0_9EURY</name>
<proteinExistence type="predicted"/>
<sequence length="305" mass="34328">MKRVILFLTLCLIMTQPAAASFDLEDLLPDLISKGFDRILESQADNIYDIIGVNSSNAQPAVSTLMAQKNDFLSNPMVQKQKNFTSFWYFVFYIIFLLAGGIGVMKESASFDTMGNAFGNWRNKYFEIAIIAPLVWAFYLYGLQWIFSLESILAKSAFLESMNFVSYSPDNSMAYLLRALSFVSLMIIFYFRYLVVGIISAYFLLFAAAGFFPLARSFALTIFMYGAVMLFSRFLMCLILLGGTGLMSGLPYPLNESLLLYYVITQGALLAGLLCILYPVLSLFGNQIKYLVIGKYLFGSGRRSR</sequence>
<evidence type="ECO:0000313" key="2">
    <source>
        <dbReference type="EMBL" id="KPQ41848.1"/>
    </source>
</evidence>
<keyword evidence="1" id="KW-0812">Transmembrane</keyword>
<evidence type="ECO:0000256" key="1">
    <source>
        <dbReference type="SAM" id="Phobius"/>
    </source>
</evidence>
<protein>
    <recommendedName>
        <fullName evidence="4">Transmembrane protein</fullName>
    </recommendedName>
</protein>
<evidence type="ECO:0000313" key="3">
    <source>
        <dbReference type="Proteomes" id="UP000050360"/>
    </source>
</evidence>
<keyword evidence="1" id="KW-1133">Transmembrane helix</keyword>
<reference evidence="2 3" key="1">
    <citation type="submission" date="2015-09" db="EMBL/GenBank/DDBJ databases">
        <title>A metagenomics-based metabolic model of nitrate-dependent anaerobic oxidation of methane by Methanoperedens-like archaea.</title>
        <authorList>
            <person name="Arshad A."/>
            <person name="Speth D.R."/>
            <person name="De Graaf R.M."/>
            <person name="Op Den Camp H.J."/>
            <person name="Jetten M.S."/>
            <person name="Welte C.U."/>
        </authorList>
    </citation>
    <scope>NUCLEOTIDE SEQUENCE [LARGE SCALE GENOMIC DNA]</scope>
</reference>
<gene>
    <name evidence="2" type="ORF">MPEBLZ_03607</name>
</gene>
<dbReference type="AlphaFoldDB" id="A0A0P8A5L0"/>
<feature type="transmembrane region" description="Helical" evidence="1">
    <location>
        <begin position="198"/>
        <end position="216"/>
    </location>
</feature>
<feature type="transmembrane region" description="Helical" evidence="1">
    <location>
        <begin position="125"/>
        <end position="147"/>
    </location>
</feature>
<feature type="transmembrane region" description="Helical" evidence="1">
    <location>
        <begin position="172"/>
        <end position="191"/>
    </location>
</feature>
<organism evidence="2 3">
    <name type="scientific">Candidatus Methanoperedens nitratireducens</name>
    <dbReference type="NCBI Taxonomy" id="1392998"/>
    <lineage>
        <taxon>Archaea</taxon>
        <taxon>Methanobacteriati</taxon>
        <taxon>Methanobacteriota</taxon>
        <taxon>Stenosarchaea group</taxon>
        <taxon>Methanomicrobia</taxon>
        <taxon>Methanosarcinales</taxon>
        <taxon>ANME-2 cluster</taxon>
        <taxon>Candidatus Methanoperedentaceae</taxon>
        <taxon>Candidatus Methanoperedens</taxon>
    </lineage>
</organism>
<feature type="transmembrane region" description="Helical" evidence="1">
    <location>
        <begin position="87"/>
        <end position="105"/>
    </location>
</feature>